<evidence type="ECO:0000256" key="5">
    <source>
        <dbReference type="ARBA" id="ARBA00022771"/>
    </source>
</evidence>
<evidence type="ECO:0000256" key="2">
    <source>
        <dbReference type="ARBA" id="ARBA00011050"/>
    </source>
</evidence>
<dbReference type="GO" id="GO:0031564">
    <property type="term" value="P:transcription antitermination"/>
    <property type="evidence" value="ECO:0007669"/>
    <property type="project" value="TreeGrafter"/>
</dbReference>
<comment type="caution">
    <text evidence="11">The sequence shown here is derived from an EMBL/GenBank/DDBJ whole genome shotgun (WGS) entry which is preliminary data.</text>
</comment>
<dbReference type="InterPro" id="IPR013083">
    <property type="entry name" value="Znf_RING/FYVE/PHD"/>
</dbReference>
<dbReference type="InterPro" id="IPR001965">
    <property type="entry name" value="Znf_PHD"/>
</dbReference>
<feature type="compositionally biased region" description="Low complexity" evidence="8">
    <location>
        <begin position="1"/>
        <end position="26"/>
    </location>
</feature>
<dbReference type="Proteomes" id="UP000559256">
    <property type="component" value="Unassembled WGS sequence"/>
</dbReference>
<protein>
    <recommendedName>
        <fullName evidence="3">Transcription factor BYE1</fullName>
    </recommendedName>
</protein>
<feature type="domain" description="PHD-type" evidence="9">
    <location>
        <begin position="78"/>
        <end position="128"/>
    </location>
</feature>
<dbReference type="CDD" id="cd21538">
    <property type="entry name" value="SPOC_TFIIS"/>
    <property type="match status" value="1"/>
</dbReference>
<feature type="compositionally biased region" description="Low complexity" evidence="8">
    <location>
        <begin position="506"/>
        <end position="520"/>
    </location>
</feature>
<sequence length="1060" mass="115761">MSSRTTRASKAAAAAAALSNPAPASSQDANGAPFETDDQASEKENRSVKGAKANGKGAGSSGSATKAKSKKGATKAPDVFCTCRRNDDGTPMVYCGECQDWYHFSCVNLSEREAEDINVYVCPACSERTGLHSVIAYHESIYETLLYMVGARLSLDRPYYLTWEGPGAVQEVVDSAQTTAPSKPSKKPKTKKTAEPPHPTPTEIKEEPPSPGPDPEPDVPSDSDPNSEDDDYVAEEIKSSTRGKRRVRRASYVSESDSDDASDRPGKHRLKARSPANKRKASHIDDAPPLKKSKGSKGSNPLDDPTRKYCLGKLEEVFRDIYLKYPHVRSEADTLAEKKPEELSEEERNAVLEAAKKFADDLELCVFEIHSEPDKSGEQHAGPKYKDRFRTLQFNLSKPDRIVIHKRIASAQITPKEISVMSSTDLANEELKQSIKIAEQEALEHSILQKTTAPRAKITHKGFEDIEDVTGQSRNSERERQEEEDRIERERMARLRAAQPRQRTASVSIPPESPVVPQSPWGAPPSFPSVDDYSSPLVQRPPLFLNTSSEMVLPEPELNLADLINIDDENSPGDVPPVSPPPPPALSPISTQALTEMPRPESVLEPPTASASEAESSPPPFSALETPKVPTFDLNSLWTQPKPVTVDPEAVTSDVPPPQPSGKGPDDVVMETLEEANDKDFDMFLEEKETSSPETLQAAFHALPQVWSGKIKMPLDSTIHQETPVIARQMGGKSLEATSLLWRTLFPADHMRIDGRVPVENSAKFLLQMRMNPTKELIAVAFLPATSNDDTSFKVLSEFLIAKNRHGLVFPWGQRPKDYHPGREFYIIPLLSSDPLPDYMELLDDLRLPKVRLSNYLIGIWILNKGKLASPPPPPIPAISPPSITPGPSGTPTIALPGLPAPLANLAATLPVDQNALAQEIASLTPEQMSLISRALAAVPGATIPSPVPTGPSPPPIPPLMPAPGPGMQIPMQQPLPNWGSRPGPNVYHDYPYPLHHERDGSRHGPPHDRGDRGRRGRGRGRGRERGSDDISSKPPVDSGWPRKHSGGGGSPPSLRRWGS</sequence>
<dbReference type="InterPro" id="IPR003618">
    <property type="entry name" value="TFIIS_cen_dom"/>
</dbReference>
<evidence type="ECO:0000256" key="8">
    <source>
        <dbReference type="SAM" id="MobiDB-lite"/>
    </source>
</evidence>
<feature type="compositionally biased region" description="Basic and acidic residues" evidence="8">
    <location>
        <begin position="475"/>
        <end position="493"/>
    </location>
</feature>
<feature type="region of interest" description="Disordered" evidence="8">
    <location>
        <begin position="943"/>
        <end position="1060"/>
    </location>
</feature>
<reference evidence="11 12" key="1">
    <citation type="journal article" date="2020" name="ISME J.">
        <title>Uncovering the hidden diversity of litter-decomposition mechanisms in mushroom-forming fungi.</title>
        <authorList>
            <person name="Floudas D."/>
            <person name="Bentzer J."/>
            <person name="Ahren D."/>
            <person name="Johansson T."/>
            <person name="Persson P."/>
            <person name="Tunlid A."/>
        </authorList>
    </citation>
    <scope>NUCLEOTIDE SEQUENCE [LARGE SCALE GENOMIC DNA]</scope>
    <source>
        <strain evidence="11 12">CBS 291.85</strain>
    </source>
</reference>
<proteinExistence type="inferred from homology"/>
<organism evidence="11 12">
    <name type="scientific">Tetrapyrgos nigripes</name>
    <dbReference type="NCBI Taxonomy" id="182062"/>
    <lineage>
        <taxon>Eukaryota</taxon>
        <taxon>Fungi</taxon>
        <taxon>Dikarya</taxon>
        <taxon>Basidiomycota</taxon>
        <taxon>Agaricomycotina</taxon>
        <taxon>Agaricomycetes</taxon>
        <taxon>Agaricomycetidae</taxon>
        <taxon>Agaricales</taxon>
        <taxon>Marasmiineae</taxon>
        <taxon>Marasmiaceae</taxon>
        <taxon>Tetrapyrgos</taxon>
    </lineage>
</organism>
<keyword evidence="6" id="KW-0862">Zinc</keyword>
<dbReference type="Gene3D" id="3.30.40.10">
    <property type="entry name" value="Zinc/RING finger domain, C3HC4 (zinc finger)"/>
    <property type="match status" value="1"/>
</dbReference>
<comment type="function">
    <text evidence="1">Negative regulator of transcription elongation.</text>
</comment>
<dbReference type="GO" id="GO:0005634">
    <property type="term" value="C:nucleus"/>
    <property type="evidence" value="ECO:0007669"/>
    <property type="project" value="TreeGrafter"/>
</dbReference>
<dbReference type="PROSITE" id="PS01359">
    <property type="entry name" value="ZF_PHD_1"/>
    <property type="match status" value="1"/>
</dbReference>
<evidence type="ECO:0000256" key="6">
    <source>
        <dbReference type="ARBA" id="ARBA00022833"/>
    </source>
</evidence>
<evidence type="ECO:0000259" key="10">
    <source>
        <dbReference type="PROSITE" id="PS51321"/>
    </source>
</evidence>
<dbReference type="Pfam" id="PF07500">
    <property type="entry name" value="TFIIS_M"/>
    <property type="match status" value="1"/>
</dbReference>
<feature type="compositionally biased region" description="Pro residues" evidence="8">
    <location>
        <begin position="946"/>
        <end position="965"/>
    </location>
</feature>
<gene>
    <name evidence="11" type="ORF">D9758_007833</name>
</gene>
<feature type="compositionally biased region" description="Pro residues" evidence="8">
    <location>
        <begin position="574"/>
        <end position="586"/>
    </location>
</feature>
<feature type="region of interest" description="Disordered" evidence="8">
    <location>
        <begin position="174"/>
        <end position="306"/>
    </location>
</feature>
<dbReference type="InterPro" id="IPR011011">
    <property type="entry name" value="Znf_FYVE_PHD"/>
</dbReference>
<dbReference type="GO" id="GO:0001139">
    <property type="term" value="F:RNA polymerase II complex recruiting activity"/>
    <property type="evidence" value="ECO:0007669"/>
    <property type="project" value="TreeGrafter"/>
</dbReference>
<evidence type="ECO:0000256" key="3">
    <source>
        <dbReference type="ARBA" id="ARBA00021616"/>
    </source>
</evidence>
<keyword evidence="5 7" id="KW-0863">Zinc-finger</keyword>
<dbReference type="SMART" id="SM00249">
    <property type="entry name" value="PHD"/>
    <property type="match status" value="1"/>
</dbReference>
<feature type="region of interest" description="Disordered" evidence="8">
    <location>
        <begin position="1"/>
        <end position="70"/>
    </location>
</feature>
<feature type="region of interest" description="Disordered" evidence="8">
    <location>
        <begin position="453"/>
        <end position="534"/>
    </location>
</feature>
<dbReference type="PROSITE" id="PS50016">
    <property type="entry name" value="ZF_PHD_2"/>
    <property type="match status" value="1"/>
</dbReference>
<evidence type="ECO:0000256" key="7">
    <source>
        <dbReference type="PROSITE-ProRule" id="PRU00146"/>
    </source>
</evidence>
<dbReference type="Gene3D" id="1.10.472.30">
    <property type="entry name" value="Transcription elongation factor S-II, central domain"/>
    <property type="match status" value="1"/>
</dbReference>
<evidence type="ECO:0000256" key="1">
    <source>
        <dbReference type="ARBA" id="ARBA00002311"/>
    </source>
</evidence>
<feature type="compositionally biased region" description="Basic and acidic residues" evidence="8">
    <location>
        <begin position="1022"/>
        <end position="1032"/>
    </location>
</feature>
<dbReference type="GO" id="GO:0006368">
    <property type="term" value="P:transcription elongation by RNA polymerase II"/>
    <property type="evidence" value="ECO:0007669"/>
    <property type="project" value="TreeGrafter"/>
</dbReference>
<comment type="similarity">
    <text evidence="2">Belongs to the BYE1 family.</text>
</comment>
<dbReference type="InterPro" id="IPR012921">
    <property type="entry name" value="SPOC_C"/>
</dbReference>
<dbReference type="GO" id="GO:0008270">
    <property type="term" value="F:zinc ion binding"/>
    <property type="evidence" value="ECO:0007669"/>
    <property type="project" value="UniProtKB-KW"/>
</dbReference>
<dbReference type="AlphaFoldDB" id="A0A8H5CYE8"/>
<evidence type="ECO:0000259" key="9">
    <source>
        <dbReference type="PROSITE" id="PS50016"/>
    </source>
</evidence>
<dbReference type="Pfam" id="PF07744">
    <property type="entry name" value="SPOC"/>
    <property type="match status" value="1"/>
</dbReference>
<dbReference type="PROSITE" id="PS51321">
    <property type="entry name" value="TFIIS_CENTRAL"/>
    <property type="match status" value="1"/>
</dbReference>
<keyword evidence="4" id="KW-0479">Metal-binding</keyword>
<name>A0A8H5CYE8_9AGAR</name>
<evidence type="ECO:0000313" key="12">
    <source>
        <dbReference type="Proteomes" id="UP000559256"/>
    </source>
</evidence>
<dbReference type="OrthoDB" id="436852at2759"/>
<dbReference type="SUPFAM" id="SSF57903">
    <property type="entry name" value="FYVE/PHD zinc finger"/>
    <property type="match status" value="1"/>
</dbReference>
<dbReference type="GO" id="GO:0031440">
    <property type="term" value="P:regulation of mRNA 3'-end processing"/>
    <property type="evidence" value="ECO:0007669"/>
    <property type="project" value="TreeGrafter"/>
</dbReference>
<dbReference type="InterPro" id="IPR019786">
    <property type="entry name" value="Zinc_finger_PHD-type_CS"/>
</dbReference>
<feature type="domain" description="TFIIS central" evidence="10">
    <location>
        <begin position="306"/>
        <end position="454"/>
    </location>
</feature>
<feature type="compositionally biased region" description="Basic and acidic residues" evidence="8">
    <location>
        <begin position="995"/>
        <end position="1014"/>
    </location>
</feature>
<dbReference type="GO" id="GO:0000977">
    <property type="term" value="F:RNA polymerase II transcription regulatory region sequence-specific DNA binding"/>
    <property type="evidence" value="ECO:0007669"/>
    <property type="project" value="TreeGrafter"/>
</dbReference>
<evidence type="ECO:0000313" key="11">
    <source>
        <dbReference type="EMBL" id="KAF5350240.1"/>
    </source>
</evidence>
<feature type="region of interest" description="Disordered" evidence="8">
    <location>
        <begin position="560"/>
        <end position="666"/>
    </location>
</feature>
<dbReference type="PANTHER" id="PTHR11477">
    <property type="entry name" value="TRANSCRIPTION FACTOR S-II ZINC FINGER DOMAIN-CONTAINING PROTEIN"/>
    <property type="match status" value="1"/>
</dbReference>
<feature type="compositionally biased region" description="Low complexity" evidence="8">
    <location>
        <begin position="605"/>
        <end position="616"/>
    </location>
</feature>
<dbReference type="PANTHER" id="PTHR11477:SF11">
    <property type="entry name" value="TRANSCRIPTION FACTOR BYE1"/>
    <property type="match status" value="1"/>
</dbReference>
<dbReference type="EMBL" id="JAACJM010000076">
    <property type="protein sequence ID" value="KAF5350240.1"/>
    <property type="molecule type" value="Genomic_DNA"/>
</dbReference>
<dbReference type="InterPro" id="IPR019787">
    <property type="entry name" value="Znf_PHD-finger"/>
</dbReference>
<feature type="compositionally biased region" description="Basic residues" evidence="8">
    <location>
        <begin position="266"/>
        <end position="281"/>
    </location>
</feature>
<dbReference type="GO" id="GO:0006362">
    <property type="term" value="P:transcription elongation by RNA polymerase I"/>
    <property type="evidence" value="ECO:0007669"/>
    <property type="project" value="TreeGrafter"/>
</dbReference>
<dbReference type="Pfam" id="PF00628">
    <property type="entry name" value="PHD"/>
    <property type="match status" value="1"/>
</dbReference>
<feature type="compositionally biased region" description="Low complexity" evidence="8">
    <location>
        <begin position="966"/>
        <end position="977"/>
    </location>
</feature>
<keyword evidence="12" id="KW-1185">Reference proteome</keyword>
<dbReference type="SMART" id="SM00510">
    <property type="entry name" value="TFS2M"/>
    <property type="match status" value="1"/>
</dbReference>
<accession>A0A8H5CYE8</accession>
<dbReference type="SUPFAM" id="SSF46942">
    <property type="entry name" value="Elongation factor TFIIS domain 2"/>
    <property type="match status" value="1"/>
</dbReference>
<evidence type="ECO:0000256" key="4">
    <source>
        <dbReference type="ARBA" id="ARBA00022723"/>
    </source>
</evidence>
<dbReference type="InterPro" id="IPR036575">
    <property type="entry name" value="TFIIS_cen_dom_sf"/>
</dbReference>
<feature type="compositionally biased region" description="Acidic residues" evidence="8">
    <location>
        <begin position="215"/>
        <end position="234"/>
    </location>
</feature>
<feature type="compositionally biased region" description="Low complexity" evidence="8">
    <location>
        <begin position="50"/>
        <end position="66"/>
    </location>
</feature>